<dbReference type="AlphaFoldDB" id="A0A2H3D473"/>
<dbReference type="EMBL" id="KZ293666">
    <property type="protein sequence ID" value="PBK90071.1"/>
    <property type="molecule type" value="Genomic_DNA"/>
</dbReference>
<dbReference type="Proteomes" id="UP000217790">
    <property type="component" value="Unassembled WGS sequence"/>
</dbReference>
<reference evidence="2" key="1">
    <citation type="journal article" date="2017" name="Nat. Ecol. Evol.">
        <title>Genome expansion and lineage-specific genetic innovations in the forest pathogenic fungi Armillaria.</title>
        <authorList>
            <person name="Sipos G."/>
            <person name="Prasanna A.N."/>
            <person name="Walter M.C."/>
            <person name="O'Connor E."/>
            <person name="Balint B."/>
            <person name="Krizsan K."/>
            <person name="Kiss B."/>
            <person name="Hess J."/>
            <person name="Varga T."/>
            <person name="Slot J."/>
            <person name="Riley R."/>
            <person name="Boka B."/>
            <person name="Rigling D."/>
            <person name="Barry K."/>
            <person name="Lee J."/>
            <person name="Mihaltcheva S."/>
            <person name="LaButti K."/>
            <person name="Lipzen A."/>
            <person name="Waldron R."/>
            <person name="Moloney N.M."/>
            <person name="Sperisen C."/>
            <person name="Kredics L."/>
            <person name="Vagvoelgyi C."/>
            <person name="Patrignani A."/>
            <person name="Fitzpatrick D."/>
            <person name="Nagy I."/>
            <person name="Doyle S."/>
            <person name="Anderson J.B."/>
            <person name="Grigoriev I.V."/>
            <person name="Gueldener U."/>
            <person name="Muensterkoetter M."/>
            <person name="Nagy L.G."/>
        </authorList>
    </citation>
    <scope>NUCLEOTIDE SEQUENCE [LARGE SCALE GENOMIC DNA]</scope>
    <source>
        <strain evidence="2">Ar21-2</strain>
    </source>
</reference>
<gene>
    <name evidence="1" type="ORF">ARMGADRAFT_934442</name>
</gene>
<name>A0A2H3D473_ARMGA</name>
<dbReference type="InParanoid" id="A0A2H3D473"/>
<dbReference type="InterPro" id="IPR027417">
    <property type="entry name" value="P-loop_NTPase"/>
</dbReference>
<dbReference type="OrthoDB" id="3062714at2759"/>
<organism evidence="1 2">
    <name type="scientific">Armillaria gallica</name>
    <name type="common">Bulbous honey fungus</name>
    <name type="synonym">Armillaria bulbosa</name>
    <dbReference type="NCBI Taxonomy" id="47427"/>
    <lineage>
        <taxon>Eukaryota</taxon>
        <taxon>Fungi</taxon>
        <taxon>Dikarya</taxon>
        <taxon>Basidiomycota</taxon>
        <taxon>Agaricomycotina</taxon>
        <taxon>Agaricomycetes</taxon>
        <taxon>Agaricomycetidae</taxon>
        <taxon>Agaricales</taxon>
        <taxon>Marasmiineae</taxon>
        <taxon>Physalacriaceae</taxon>
        <taxon>Armillaria</taxon>
    </lineage>
</organism>
<evidence type="ECO:0000313" key="1">
    <source>
        <dbReference type="EMBL" id="PBK90071.1"/>
    </source>
</evidence>
<dbReference type="Gene3D" id="3.40.50.300">
    <property type="entry name" value="P-loop containing nucleotide triphosphate hydrolases"/>
    <property type="match status" value="1"/>
</dbReference>
<evidence type="ECO:0000313" key="2">
    <source>
        <dbReference type="Proteomes" id="UP000217790"/>
    </source>
</evidence>
<accession>A0A2H3D473</accession>
<sequence>MKGVGTSTIIPQMMSRVCQPRDDERSGCFLLYPQTRKDVYKKFFEEGTYNGKRFSQLVKTFNKIQTQVFQALYMSDEIVFIGVPIDSGKALLSLLCSDL</sequence>
<protein>
    <submittedName>
        <fullName evidence="1">Uncharacterized protein</fullName>
    </submittedName>
</protein>
<proteinExistence type="predicted"/>
<keyword evidence="2" id="KW-1185">Reference proteome</keyword>